<sequence length="421" mass="42914">MRPGSSRSGKGNSVPGTAGRRRLAATCAAFGAWVVTGGALAPQAFADDTAAPDQWYLAAMHAPEMWKASTGKGIKVAVVDTGVNPDTPSLKGQVLADEVPKSAAYGATEDYQGHGTTMAELIAGTGKGGGLKGLAPDSKIIPVRITLDSLKDPAERKLTQSSEAGIRAAADSDARIINLSFGGPAVTSEGADAIKYALSKGKLLFAATGNDEKISDEKYRDFPAAYPGVVGVSAADQSGTVGDFSHSGNYIDLASPGLKVPVWCDTTFKKYCPSQGTSQASAIASASAALIWSAHPTWTANQVLRTMIDTAGRSWDRSTPSKYLGYGLIRPRLVLEQARIDPGPAGADPLARENGTGGGAPATPAVPSSSAPPRTPGKGEARAAGEGGGDSGTPWLIGGVAAGVLVIGGGVFAALRTRRRA</sequence>
<keyword evidence="2 5" id="KW-0645">Protease</keyword>
<feature type="region of interest" description="Disordered" evidence="6">
    <location>
        <begin position="340"/>
        <end position="390"/>
    </location>
</feature>
<evidence type="ECO:0000256" key="5">
    <source>
        <dbReference type="PROSITE-ProRule" id="PRU01240"/>
    </source>
</evidence>
<keyword evidence="7" id="KW-0472">Membrane</keyword>
<gene>
    <name evidence="10" type="ORF">GCM10010326_66880</name>
</gene>
<evidence type="ECO:0000313" key="10">
    <source>
        <dbReference type="EMBL" id="GGY62806.1"/>
    </source>
</evidence>
<dbReference type="PANTHER" id="PTHR43806">
    <property type="entry name" value="PEPTIDASE S8"/>
    <property type="match status" value="1"/>
</dbReference>
<feature type="active site" description="Charge relay system" evidence="5">
    <location>
        <position position="278"/>
    </location>
</feature>
<dbReference type="PROSITE" id="PS51318">
    <property type="entry name" value="TAT"/>
    <property type="match status" value="1"/>
</dbReference>
<dbReference type="InterPro" id="IPR023827">
    <property type="entry name" value="Peptidase_S8_Asp-AS"/>
</dbReference>
<evidence type="ECO:0000256" key="4">
    <source>
        <dbReference type="ARBA" id="ARBA00022825"/>
    </source>
</evidence>
<feature type="chain" id="PRO_5046735668" evidence="8">
    <location>
        <begin position="47"/>
        <end position="421"/>
    </location>
</feature>
<comment type="similarity">
    <text evidence="1 5">Belongs to the peptidase S8 family.</text>
</comment>
<dbReference type="Proteomes" id="UP000600946">
    <property type="component" value="Unassembled WGS sequence"/>
</dbReference>
<dbReference type="InterPro" id="IPR050131">
    <property type="entry name" value="Peptidase_S8_subtilisin-like"/>
</dbReference>
<feature type="domain" description="Peptidase S8/S53" evidence="9">
    <location>
        <begin position="71"/>
        <end position="327"/>
    </location>
</feature>
<organism evidence="10 11">
    <name type="scientific">Streptomyces xanthochromogenes</name>
    <dbReference type="NCBI Taxonomy" id="67384"/>
    <lineage>
        <taxon>Bacteria</taxon>
        <taxon>Bacillati</taxon>
        <taxon>Actinomycetota</taxon>
        <taxon>Actinomycetes</taxon>
        <taxon>Kitasatosporales</taxon>
        <taxon>Streptomycetaceae</taxon>
        <taxon>Streptomyces</taxon>
    </lineage>
</organism>
<feature type="compositionally biased region" description="Low complexity" evidence="6">
    <location>
        <begin position="361"/>
        <end position="376"/>
    </location>
</feature>
<evidence type="ECO:0000256" key="6">
    <source>
        <dbReference type="SAM" id="MobiDB-lite"/>
    </source>
</evidence>
<evidence type="ECO:0000256" key="1">
    <source>
        <dbReference type="ARBA" id="ARBA00011073"/>
    </source>
</evidence>
<dbReference type="SUPFAM" id="SSF52743">
    <property type="entry name" value="Subtilisin-like"/>
    <property type="match status" value="1"/>
</dbReference>
<evidence type="ECO:0000313" key="11">
    <source>
        <dbReference type="Proteomes" id="UP000600946"/>
    </source>
</evidence>
<dbReference type="GO" id="GO:0008233">
    <property type="term" value="F:peptidase activity"/>
    <property type="evidence" value="ECO:0007669"/>
    <property type="project" value="UniProtKB-KW"/>
</dbReference>
<reference evidence="11" key="1">
    <citation type="journal article" date="2019" name="Int. J. Syst. Evol. Microbiol.">
        <title>The Global Catalogue of Microorganisms (GCM) 10K type strain sequencing project: providing services to taxonomists for standard genome sequencing and annotation.</title>
        <authorList>
            <consortium name="The Broad Institute Genomics Platform"/>
            <consortium name="The Broad Institute Genome Sequencing Center for Infectious Disease"/>
            <person name="Wu L."/>
            <person name="Ma J."/>
        </authorList>
    </citation>
    <scope>NUCLEOTIDE SEQUENCE [LARGE SCALE GENOMIC DNA]</scope>
    <source>
        <strain evidence="11">JCM 4594</strain>
    </source>
</reference>
<dbReference type="InterPro" id="IPR006311">
    <property type="entry name" value="TAT_signal"/>
</dbReference>
<dbReference type="InterPro" id="IPR015500">
    <property type="entry name" value="Peptidase_S8_subtilisin-rel"/>
</dbReference>
<feature type="active site" description="Charge relay system" evidence="5">
    <location>
        <position position="114"/>
    </location>
</feature>
<protein>
    <submittedName>
        <fullName evidence="10">Type VII secretion-associated serine protease</fullName>
    </submittedName>
</protein>
<dbReference type="InterPro" id="IPR036852">
    <property type="entry name" value="Peptidase_S8/S53_dom_sf"/>
</dbReference>
<keyword evidence="7" id="KW-0812">Transmembrane</keyword>
<dbReference type="PANTHER" id="PTHR43806:SF11">
    <property type="entry name" value="CEREVISIN-RELATED"/>
    <property type="match status" value="1"/>
</dbReference>
<keyword evidence="3 5" id="KW-0378">Hydrolase</keyword>
<comment type="caution">
    <text evidence="10">The sequence shown here is derived from an EMBL/GenBank/DDBJ whole genome shotgun (WGS) entry which is preliminary data.</text>
</comment>
<dbReference type="PROSITE" id="PS51892">
    <property type="entry name" value="SUBTILASE"/>
    <property type="match status" value="1"/>
</dbReference>
<name>A0ABQ3ASJ6_9ACTN</name>
<evidence type="ECO:0000256" key="7">
    <source>
        <dbReference type="SAM" id="Phobius"/>
    </source>
</evidence>
<feature type="signal peptide" evidence="8">
    <location>
        <begin position="1"/>
        <end position="46"/>
    </location>
</feature>
<feature type="active site" description="Charge relay system" evidence="5">
    <location>
        <position position="80"/>
    </location>
</feature>
<keyword evidence="8" id="KW-0732">Signal</keyword>
<proteinExistence type="inferred from homology"/>
<dbReference type="Gene3D" id="3.40.50.200">
    <property type="entry name" value="Peptidase S8/S53 domain"/>
    <property type="match status" value="1"/>
</dbReference>
<dbReference type="GO" id="GO:0006508">
    <property type="term" value="P:proteolysis"/>
    <property type="evidence" value="ECO:0007669"/>
    <property type="project" value="UniProtKB-KW"/>
</dbReference>
<dbReference type="InterPro" id="IPR000209">
    <property type="entry name" value="Peptidase_S8/S53_dom"/>
</dbReference>
<dbReference type="Pfam" id="PF00082">
    <property type="entry name" value="Peptidase_S8"/>
    <property type="match status" value="1"/>
</dbReference>
<dbReference type="PRINTS" id="PR00723">
    <property type="entry name" value="SUBTILISIN"/>
</dbReference>
<dbReference type="PROSITE" id="PS00136">
    <property type="entry name" value="SUBTILASE_ASP"/>
    <property type="match status" value="1"/>
</dbReference>
<keyword evidence="7" id="KW-1133">Transmembrane helix</keyword>
<keyword evidence="4 5" id="KW-0720">Serine protease</keyword>
<keyword evidence="11" id="KW-1185">Reference proteome</keyword>
<evidence type="ECO:0000256" key="2">
    <source>
        <dbReference type="ARBA" id="ARBA00022670"/>
    </source>
</evidence>
<evidence type="ECO:0000256" key="3">
    <source>
        <dbReference type="ARBA" id="ARBA00022801"/>
    </source>
</evidence>
<dbReference type="EMBL" id="BMUU01000016">
    <property type="protein sequence ID" value="GGY62806.1"/>
    <property type="molecule type" value="Genomic_DNA"/>
</dbReference>
<accession>A0ABQ3ASJ6</accession>
<evidence type="ECO:0000256" key="8">
    <source>
        <dbReference type="SAM" id="SignalP"/>
    </source>
</evidence>
<feature type="transmembrane region" description="Helical" evidence="7">
    <location>
        <begin position="395"/>
        <end position="415"/>
    </location>
</feature>
<evidence type="ECO:0000259" key="9">
    <source>
        <dbReference type="Pfam" id="PF00082"/>
    </source>
</evidence>